<accession>A0AAN7Z5Q5</accession>
<name>A0AAN7Z5Q5_9PEZI</name>
<organism evidence="1 2">
    <name type="scientific">Xylaria bambusicola</name>
    <dbReference type="NCBI Taxonomy" id="326684"/>
    <lineage>
        <taxon>Eukaryota</taxon>
        <taxon>Fungi</taxon>
        <taxon>Dikarya</taxon>
        <taxon>Ascomycota</taxon>
        <taxon>Pezizomycotina</taxon>
        <taxon>Sordariomycetes</taxon>
        <taxon>Xylariomycetidae</taxon>
        <taxon>Xylariales</taxon>
        <taxon>Xylariaceae</taxon>
        <taxon>Xylaria</taxon>
    </lineage>
</organism>
<sequence length="121" mass="13315">MLAESTGIAASNTRSLTPSVVVLKFAKNLKLNLEPLSNETNERFVSRVQRFLEVIDYGASLHSLKIRVSGPTLSAQSLGRILSALSALHTTRYRTEVYIGEVSEEALNEERLAHFIDAIDG</sequence>
<reference evidence="1 2" key="1">
    <citation type="submission" date="2023-10" db="EMBL/GenBank/DDBJ databases">
        <title>Draft genome sequence of Xylaria bambusicola isolate GMP-LS, the root and basal stem rot pathogen of sugarcane in Indonesia.</title>
        <authorList>
            <person name="Selvaraj P."/>
            <person name="Muralishankar V."/>
            <person name="Muruganantham S."/>
            <person name="Sp S."/>
            <person name="Haryani S."/>
            <person name="Lau K.J.X."/>
            <person name="Naqvi N.I."/>
        </authorList>
    </citation>
    <scope>NUCLEOTIDE SEQUENCE [LARGE SCALE GENOMIC DNA]</scope>
    <source>
        <strain evidence="1">GMP-LS</strain>
    </source>
</reference>
<evidence type="ECO:0000313" key="1">
    <source>
        <dbReference type="EMBL" id="KAK5629512.1"/>
    </source>
</evidence>
<evidence type="ECO:0000313" key="2">
    <source>
        <dbReference type="Proteomes" id="UP001305414"/>
    </source>
</evidence>
<dbReference type="AlphaFoldDB" id="A0AAN7Z5Q5"/>
<dbReference type="EMBL" id="JAWHQM010000012">
    <property type="protein sequence ID" value="KAK5629512.1"/>
    <property type="molecule type" value="Genomic_DNA"/>
</dbReference>
<keyword evidence="2" id="KW-1185">Reference proteome</keyword>
<comment type="caution">
    <text evidence="1">The sequence shown here is derived from an EMBL/GenBank/DDBJ whole genome shotgun (WGS) entry which is preliminary data.</text>
</comment>
<proteinExistence type="predicted"/>
<dbReference type="Proteomes" id="UP001305414">
    <property type="component" value="Unassembled WGS sequence"/>
</dbReference>
<gene>
    <name evidence="1" type="ORF">RRF57_005227</name>
</gene>
<protein>
    <submittedName>
        <fullName evidence="1">Uncharacterized protein</fullName>
    </submittedName>
</protein>